<feature type="compositionally biased region" description="Low complexity" evidence="1">
    <location>
        <begin position="71"/>
        <end position="85"/>
    </location>
</feature>
<evidence type="ECO:0000256" key="1">
    <source>
        <dbReference type="SAM" id="MobiDB-lite"/>
    </source>
</evidence>
<protein>
    <submittedName>
        <fullName evidence="2">Uncharacterized protein</fullName>
    </submittedName>
</protein>
<organism evidence="2 3">
    <name type="scientific">Mycena pura</name>
    <dbReference type="NCBI Taxonomy" id="153505"/>
    <lineage>
        <taxon>Eukaryota</taxon>
        <taxon>Fungi</taxon>
        <taxon>Dikarya</taxon>
        <taxon>Basidiomycota</taxon>
        <taxon>Agaricomycotina</taxon>
        <taxon>Agaricomycetes</taxon>
        <taxon>Agaricomycetidae</taxon>
        <taxon>Agaricales</taxon>
        <taxon>Marasmiineae</taxon>
        <taxon>Mycenaceae</taxon>
        <taxon>Mycena</taxon>
    </lineage>
</organism>
<proteinExistence type="predicted"/>
<keyword evidence="3" id="KW-1185">Reference proteome</keyword>
<evidence type="ECO:0000313" key="3">
    <source>
        <dbReference type="Proteomes" id="UP001219525"/>
    </source>
</evidence>
<feature type="region of interest" description="Disordered" evidence="1">
    <location>
        <begin position="61"/>
        <end position="91"/>
    </location>
</feature>
<comment type="caution">
    <text evidence="2">The sequence shown here is derived from an EMBL/GenBank/DDBJ whole genome shotgun (WGS) entry which is preliminary data.</text>
</comment>
<dbReference type="EMBL" id="JARJCW010000005">
    <property type="protein sequence ID" value="KAJ7224609.1"/>
    <property type="molecule type" value="Genomic_DNA"/>
</dbReference>
<dbReference type="AlphaFoldDB" id="A0AAD6YNN3"/>
<name>A0AAD6YNN3_9AGAR</name>
<gene>
    <name evidence="2" type="ORF">GGX14DRAFT_557466</name>
</gene>
<evidence type="ECO:0000313" key="2">
    <source>
        <dbReference type="EMBL" id="KAJ7224609.1"/>
    </source>
</evidence>
<sequence length="262" mass="28981">MSRLPGFLSTRVCNIQVEIWGSLCSHDDRNRHFYTSVLPLPPRAPPSLSRGSLSSSTRFASFFGSHNTKHPQQAPQAQQASPSASLHEAIPSDQPLDVPACTAPACRAAPWFPFAPVGQRRVHDQQCNGCRDSPARSFKTRARCTGQVQRRTIIQNPGTCHQRRLRVPGSPILVCLRAHLPQRTYTNRMHSGRWIESVQSGRVRPITAFVRHLSLPHPPARAPLGLNDRIMVVLPTGPANARTAYHTCFPPPAPPLHAYALM</sequence>
<accession>A0AAD6YNN3</accession>
<dbReference type="Proteomes" id="UP001219525">
    <property type="component" value="Unassembled WGS sequence"/>
</dbReference>
<reference evidence="2" key="1">
    <citation type="submission" date="2023-03" db="EMBL/GenBank/DDBJ databases">
        <title>Massive genome expansion in bonnet fungi (Mycena s.s.) driven by repeated elements and novel gene families across ecological guilds.</title>
        <authorList>
            <consortium name="Lawrence Berkeley National Laboratory"/>
            <person name="Harder C.B."/>
            <person name="Miyauchi S."/>
            <person name="Viragh M."/>
            <person name="Kuo A."/>
            <person name="Thoen E."/>
            <person name="Andreopoulos B."/>
            <person name="Lu D."/>
            <person name="Skrede I."/>
            <person name="Drula E."/>
            <person name="Henrissat B."/>
            <person name="Morin E."/>
            <person name="Kohler A."/>
            <person name="Barry K."/>
            <person name="LaButti K."/>
            <person name="Morin E."/>
            <person name="Salamov A."/>
            <person name="Lipzen A."/>
            <person name="Mereny Z."/>
            <person name="Hegedus B."/>
            <person name="Baldrian P."/>
            <person name="Stursova M."/>
            <person name="Weitz H."/>
            <person name="Taylor A."/>
            <person name="Grigoriev I.V."/>
            <person name="Nagy L.G."/>
            <person name="Martin F."/>
            <person name="Kauserud H."/>
        </authorList>
    </citation>
    <scope>NUCLEOTIDE SEQUENCE</scope>
    <source>
        <strain evidence="2">9144</strain>
    </source>
</reference>